<dbReference type="AlphaFoldDB" id="A0A6C0AFI8"/>
<protein>
    <submittedName>
        <fullName evidence="1">Uncharacterized protein</fullName>
    </submittedName>
</protein>
<evidence type="ECO:0000313" key="1">
    <source>
        <dbReference type="EMBL" id="QHS78223.1"/>
    </source>
</evidence>
<accession>A0A6C0AFI8</accession>
<dbReference type="EMBL" id="MN740595">
    <property type="protein sequence ID" value="QHS78223.1"/>
    <property type="molecule type" value="Genomic_DNA"/>
</dbReference>
<sequence>MLEVLKKDIPEWLRETEFYMTLDNETSIMINEKHFNFDPTNINN</sequence>
<proteinExistence type="predicted"/>
<reference evidence="1" key="1">
    <citation type="journal article" date="2020" name="Nature">
        <title>Giant virus diversity and host interactions through global metagenomics.</title>
        <authorList>
            <person name="Schulz F."/>
            <person name="Roux S."/>
            <person name="Paez-Espino D."/>
            <person name="Jungbluth S."/>
            <person name="Walsh D.A."/>
            <person name="Denef V.J."/>
            <person name="McMahon K.D."/>
            <person name="Konstantinidis K.T."/>
            <person name="Eloe-Fadrosh E.A."/>
            <person name="Kyrpides N.C."/>
            <person name="Woyke T."/>
        </authorList>
    </citation>
    <scope>NUCLEOTIDE SEQUENCE</scope>
    <source>
        <strain evidence="1">GVMAG-S-1021933-23</strain>
    </source>
</reference>
<organism evidence="1">
    <name type="scientific">viral metagenome</name>
    <dbReference type="NCBI Taxonomy" id="1070528"/>
    <lineage>
        <taxon>unclassified sequences</taxon>
        <taxon>metagenomes</taxon>
        <taxon>organismal metagenomes</taxon>
    </lineage>
</organism>
<name>A0A6C0AFI8_9ZZZZ</name>